<feature type="transmembrane region" description="Helical" evidence="8">
    <location>
        <begin position="62"/>
        <end position="81"/>
    </location>
</feature>
<protein>
    <recommendedName>
        <fullName evidence="8">Probable membrane transporter protein</fullName>
    </recommendedName>
</protein>
<name>A0A7C2V794_9AQUI</name>
<keyword evidence="4 8" id="KW-1003">Cell membrane</keyword>
<keyword evidence="5 8" id="KW-0812">Transmembrane</keyword>
<dbReference type="PANTHER" id="PTHR30269:SF37">
    <property type="entry name" value="MEMBRANE TRANSPORTER PROTEIN"/>
    <property type="match status" value="1"/>
</dbReference>
<dbReference type="AlphaFoldDB" id="A0A7C2V794"/>
<evidence type="ECO:0000256" key="7">
    <source>
        <dbReference type="ARBA" id="ARBA00023136"/>
    </source>
</evidence>
<evidence type="ECO:0000256" key="8">
    <source>
        <dbReference type="RuleBase" id="RU363041"/>
    </source>
</evidence>
<feature type="transmembrane region" description="Helical" evidence="8">
    <location>
        <begin position="38"/>
        <end position="55"/>
    </location>
</feature>
<evidence type="ECO:0000256" key="4">
    <source>
        <dbReference type="ARBA" id="ARBA00022475"/>
    </source>
</evidence>
<feature type="transmembrane region" description="Helical" evidence="8">
    <location>
        <begin position="222"/>
        <end position="239"/>
    </location>
</feature>
<dbReference type="InterPro" id="IPR002781">
    <property type="entry name" value="TM_pro_TauE-like"/>
</dbReference>
<dbReference type="InterPro" id="IPR052017">
    <property type="entry name" value="TSUP"/>
</dbReference>
<sequence length="241" mass="26840">MIAFFVVLFAWFFQSITGFGAGIFIIGILSIFYDPKMVIVYSALFNLLGTIGLIYQNRKGKIEYYLLLSLILGSVPGIFLGAYVLDRINTKELIFVVAGFISLLGLYDLAVYKGWLKLRIGRHMGVPVGFLGGFFAGLVGMGGPPPLVFLTQHLRDPSSIRLMLNLFFTSNIIFRLSFYNYMDVVSLDVSFLMAGLLGLLAGTLLGDLFAKKISANQYRASVPYMIIILGFVLFVFGEFRR</sequence>
<evidence type="ECO:0000256" key="5">
    <source>
        <dbReference type="ARBA" id="ARBA00022692"/>
    </source>
</evidence>
<proteinExistence type="inferred from homology"/>
<evidence type="ECO:0000256" key="3">
    <source>
        <dbReference type="ARBA" id="ARBA00022448"/>
    </source>
</evidence>
<comment type="caution">
    <text evidence="9">The sequence shown here is derived from an EMBL/GenBank/DDBJ whole genome shotgun (WGS) entry which is preliminary data.</text>
</comment>
<feature type="transmembrane region" description="Helical" evidence="8">
    <location>
        <begin position="124"/>
        <end position="142"/>
    </location>
</feature>
<keyword evidence="6 8" id="KW-1133">Transmembrane helix</keyword>
<evidence type="ECO:0000256" key="1">
    <source>
        <dbReference type="ARBA" id="ARBA00004651"/>
    </source>
</evidence>
<evidence type="ECO:0000256" key="6">
    <source>
        <dbReference type="ARBA" id="ARBA00022989"/>
    </source>
</evidence>
<gene>
    <name evidence="9" type="ORF">ENO47_05360</name>
</gene>
<dbReference type="GO" id="GO:0005886">
    <property type="term" value="C:plasma membrane"/>
    <property type="evidence" value="ECO:0007669"/>
    <property type="project" value="UniProtKB-SubCell"/>
</dbReference>
<accession>A0A7C2V794</accession>
<feature type="transmembrane region" description="Helical" evidence="8">
    <location>
        <begin position="189"/>
        <end position="210"/>
    </location>
</feature>
<feature type="transmembrane region" description="Helical" evidence="8">
    <location>
        <begin position="162"/>
        <end position="182"/>
    </location>
</feature>
<dbReference type="PANTHER" id="PTHR30269">
    <property type="entry name" value="TRANSMEMBRANE PROTEIN YFCA"/>
    <property type="match status" value="1"/>
</dbReference>
<comment type="subcellular location">
    <subcellularLocation>
        <location evidence="1 8">Cell membrane</location>
        <topology evidence="1 8">Multi-pass membrane protein</topology>
    </subcellularLocation>
</comment>
<evidence type="ECO:0000313" key="9">
    <source>
        <dbReference type="EMBL" id="HEW46081.1"/>
    </source>
</evidence>
<reference evidence="9" key="1">
    <citation type="journal article" date="2020" name="mSystems">
        <title>Genome- and Community-Level Interaction Insights into Carbon Utilization and Element Cycling Functions of Hydrothermarchaeota in Hydrothermal Sediment.</title>
        <authorList>
            <person name="Zhou Z."/>
            <person name="Liu Y."/>
            <person name="Xu W."/>
            <person name="Pan J."/>
            <person name="Luo Z.H."/>
            <person name="Li M."/>
        </authorList>
    </citation>
    <scope>NUCLEOTIDE SEQUENCE [LARGE SCALE GENOMIC DNA]</scope>
    <source>
        <strain evidence="9">SpSt-132</strain>
    </source>
</reference>
<evidence type="ECO:0000256" key="2">
    <source>
        <dbReference type="ARBA" id="ARBA00009142"/>
    </source>
</evidence>
<keyword evidence="3" id="KW-0813">Transport</keyword>
<dbReference type="Pfam" id="PF01925">
    <property type="entry name" value="TauE"/>
    <property type="match status" value="1"/>
</dbReference>
<dbReference type="EMBL" id="DSFP01000044">
    <property type="protein sequence ID" value="HEW46081.1"/>
    <property type="molecule type" value="Genomic_DNA"/>
</dbReference>
<keyword evidence="7 8" id="KW-0472">Membrane</keyword>
<feature type="transmembrane region" description="Helical" evidence="8">
    <location>
        <begin position="93"/>
        <end position="112"/>
    </location>
</feature>
<feature type="transmembrane region" description="Helical" evidence="8">
    <location>
        <begin position="7"/>
        <end position="32"/>
    </location>
</feature>
<organism evidence="9">
    <name type="scientific">Hydrogenobacter sp</name>
    <dbReference type="NCBI Taxonomy" id="2152829"/>
    <lineage>
        <taxon>Bacteria</taxon>
        <taxon>Pseudomonadati</taxon>
        <taxon>Aquificota</taxon>
        <taxon>Aquificia</taxon>
        <taxon>Aquificales</taxon>
        <taxon>Aquificaceae</taxon>
        <taxon>Hydrogenobacter</taxon>
    </lineage>
</organism>
<comment type="similarity">
    <text evidence="2 8">Belongs to the 4-toluene sulfonate uptake permease (TSUP) (TC 2.A.102) family.</text>
</comment>